<dbReference type="Pfam" id="PF12704">
    <property type="entry name" value="MacB_PCD"/>
    <property type="match status" value="2"/>
</dbReference>
<dbReference type="GO" id="GO:0022857">
    <property type="term" value="F:transmembrane transporter activity"/>
    <property type="evidence" value="ECO:0007669"/>
    <property type="project" value="TreeGrafter"/>
</dbReference>
<feature type="transmembrane region" description="Helical" evidence="6">
    <location>
        <begin position="21"/>
        <end position="43"/>
    </location>
</feature>
<feature type="transmembrane region" description="Helical" evidence="6">
    <location>
        <begin position="684"/>
        <end position="705"/>
    </location>
</feature>
<dbReference type="InterPro" id="IPR050250">
    <property type="entry name" value="Macrolide_Exporter_MacB"/>
</dbReference>
<feature type="domain" description="MacB-like periplasmic core" evidence="8">
    <location>
        <begin position="20"/>
        <end position="235"/>
    </location>
</feature>
<evidence type="ECO:0000256" key="5">
    <source>
        <dbReference type="ARBA" id="ARBA00023136"/>
    </source>
</evidence>
<accession>A0A4Q2UI86</accession>
<proteinExistence type="predicted"/>
<protein>
    <submittedName>
        <fullName evidence="9">FtsX-like permease family protein</fullName>
    </submittedName>
</protein>
<feature type="transmembrane region" description="Helical" evidence="6">
    <location>
        <begin position="288"/>
        <end position="310"/>
    </location>
</feature>
<feature type="transmembrane region" description="Helical" evidence="6">
    <location>
        <begin position="339"/>
        <end position="361"/>
    </location>
</feature>
<keyword evidence="10" id="KW-1185">Reference proteome</keyword>
<dbReference type="InterPro" id="IPR003838">
    <property type="entry name" value="ABC3_permease_C"/>
</dbReference>
<evidence type="ECO:0000313" key="9">
    <source>
        <dbReference type="EMBL" id="RYC68904.1"/>
    </source>
</evidence>
<dbReference type="GO" id="GO:0005886">
    <property type="term" value="C:plasma membrane"/>
    <property type="evidence" value="ECO:0007669"/>
    <property type="project" value="UniProtKB-SubCell"/>
</dbReference>
<reference evidence="9 10" key="1">
    <citation type="submission" date="2019-01" db="EMBL/GenBank/DDBJ databases">
        <title>Spirosoma flava sp. nov., a propanil-degrading bacterium isolated from herbicide-contaminated soil.</title>
        <authorList>
            <person name="Zhang L."/>
            <person name="Jiang J.-D."/>
        </authorList>
    </citation>
    <scope>NUCLEOTIDE SEQUENCE [LARGE SCALE GENOMIC DNA]</scope>
    <source>
        <strain evidence="9 10">TY50</strain>
    </source>
</reference>
<evidence type="ECO:0000259" key="7">
    <source>
        <dbReference type="Pfam" id="PF02687"/>
    </source>
</evidence>
<keyword evidence="4 6" id="KW-1133">Transmembrane helix</keyword>
<feature type="transmembrane region" description="Helical" evidence="6">
    <location>
        <begin position="733"/>
        <end position="752"/>
    </location>
</feature>
<dbReference type="PANTHER" id="PTHR30572">
    <property type="entry name" value="MEMBRANE COMPONENT OF TRANSPORTER-RELATED"/>
    <property type="match status" value="1"/>
</dbReference>
<gene>
    <name evidence="9" type="ORF">EQG79_15980</name>
</gene>
<feature type="domain" description="MacB-like periplasmic core" evidence="8">
    <location>
        <begin position="438"/>
        <end position="606"/>
    </location>
</feature>
<sequence length="804" mass="89453">MIRNYLKIAFRTLWKHKTHTGINVVGLAVAFATATLLFLTSWFEWSYDRFHTDVDRIYRVYLQESTGDVTSIMPYPLSPALQAEMADAESVTRMMWSQTEFVGEKHVAKDIRFADPGVFRTFTFPMLAGDPNTALQDLSSIVITEDMARDLFGDQNPIGKPLRTDGLNMGRDFIVTGVLANIPTNSTFRFDALVRPETRADYQAAKAEWGSRNHEVFVRLKPGVDAQTAEKRLRSFTRKYWQTDIAEAKQRGQKPDAQGEYISLRLQPLTDIRFDTKGVMGGGVSRTYVYALALIGLFILLIAGINYVNLSLARSVTRAREVGVRKSLGAQAGQLFGQFWAESLVICLVALVAGVALAIGLRPFYNQLFGTRLSFDLLTHPITIGCIGVAFLFITLLTGGYPAWIMARFEAVTVLKGKVKGPKSGGLRSILIVAQFALASLLIICTLLIGQQLRYLRERPLGFSEEQVISLPLRNRDNLTGARALQQLRDRLRNNPDVVSISGTATNIGSGLDGSTSRSMSGWTHKNREVETDWLRVDFDYLKTLGMTLKAGRDFNPAFRTDTLSAVIITQSLAKQLGEKDPVGVVIQPDTADRKYEIIGVIPDFNLFSLHQKAKPITLHLDSRTGVSYALIRTTPQGMVRTMDALKSLWKEMAPSAPFQASFVNENTNRWYDKEERFSTIFRIAAGLTILLSCMGLFAVALLTIEQRTKEIGVRKVLGASVTSIVALLSKDFLKLVVIAIVIASPLAWYAMNQWLQDFAYKIDIEWWVFGLAGLLAVGIALLTVSFQSIKAALMNPVRSLRSD</sequence>
<dbReference type="EMBL" id="SBLB01000004">
    <property type="protein sequence ID" value="RYC68904.1"/>
    <property type="molecule type" value="Genomic_DNA"/>
</dbReference>
<feature type="transmembrane region" description="Helical" evidence="6">
    <location>
        <begin position="381"/>
        <end position="404"/>
    </location>
</feature>
<feature type="transmembrane region" description="Helical" evidence="6">
    <location>
        <begin position="425"/>
        <end position="449"/>
    </location>
</feature>
<dbReference type="AlphaFoldDB" id="A0A4Q2UI86"/>
<dbReference type="Proteomes" id="UP000290407">
    <property type="component" value="Unassembled WGS sequence"/>
</dbReference>
<keyword evidence="2" id="KW-1003">Cell membrane</keyword>
<comment type="caution">
    <text evidence="9">The sequence shown here is derived from an EMBL/GenBank/DDBJ whole genome shotgun (WGS) entry which is preliminary data.</text>
</comment>
<evidence type="ECO:0000256" key="4">
    <source>
        <dbReference type="ARBA" id="ARBA00022989"/>
    </source>
</evidence>
<dbReference type="InterPro" id="IPR025857">
    <property type="entry name" value="MacB_PCD"/>
</dbReference>
<evidence type="ECO:0000256" key="1">
    <source>
        <dbReference type="ARBA" id="ARBA00004651"/>
    </source>
</evidence>
<dbReference type="RefSeq" id="WP_129602529.1">
    <property type="nucleotide sequence ID" value="NZ_SBLB01000004.1"/>
</dbReference>
<evidence type="ECO:0000256" key="6">
    <source>
        <dbReference type="SAM" id="Phobius"/>
    </source>
</evidence>
<feature type="domain" description="ABC3 transporter permease C-terminal" evidence="7">
    <location>
        <begin position="684"/>
        <end position="797"/>
    </location>
</feature>
<keyword evidence="3 6" id="KW-0812">Transmembrane</keyword>
<dbReference type="PANTHER" id="PTHR30572:SF18">
    <property type="entry name" value="ABC-TYPE MACROLIDE FAMILY EXPORT SYSTEM PERMEASE COMPONENT 2"/>
    <property type="match status" value="1"/>
</dbReference>
<evidence type="ECO:0000313" key="10">
    <source>
        <dbReference type="Proteomes" id="UP000290407"/>
    </source>
</evidence>
<comment type="subcellular location">
    <subcellularLocation>
        <location evidence="1">Cell membrane</location>
        <topology evidence="1">Multi-pass membrane protein</topology>
    </subcellularLocation>
</comment>
<name>A0A4Q2UI86_9BACT</name>
<evidence type="ECO:0000256" key="2">
    <source>
        <dbReference type="ARBA" id="ARBA00022475"/>
    </source>
</evidence>
<dbReference type="Pfam" id="PF02687">
    <property type="entry name" value="FtsX"/>
    <property type="match status" value="2"/>
</dbReference>
<feature type="domain" description="ABC3 transporter permease C-terminal" evidence="7">
    <location>
        <begin position="294"/>
        <end position="409"/>
    </location>
</feature>
<keyword evidence="5 6" id="KW-0472">Membrane</keyword>
<feature type="transmembrane region" description="Helical" evidence="6">
    <location>
        <begin position="767"/>
        <end position="787"/>
    </location>
</feature>
<evidence type="ECO:0000259" key="8">
    <source>
        <dbReference type="Pfam" id="PF12704"/>
    </source>
</evidence>
<evidence type="ECO:0000256" key="3">
    <source>
        <dbReference type="ARBA" id="ARBA00022692"/>
    </source>
</evidence>
<organism evidence="9 10">
    <name type="scientific">Spirosoma sordidisoli</name>
    <dbReference type="NCBI Taxonomy" id="2502893"/>
    <lineage>
        <taxon>Bacteria</taxon>
        <taxon>Pseudomonadati</taxon>
        <taxon>Bacteroidota</taxon>
        <taxon>Cytophagia</taxon>
        <taxon>Cytophagales</taxon>
        <taxon>Cytophagaceae</taxon>
        <taxon>Spirosoma</taxon>
    </lineage>
</organism>